<reference evidence="9" key="1">
    <citation type="journal article" date="2020" name="bioRxiv">
        <title>Hybrid origin of Populus tomentosa Carr. identified through genome sequencing and phylogenomic analysis.</title>
        <authorList>
            <person name="An X."/>
            <person name="Gao K."/>
            <person name="Chen Z."/>
            <person name="Li J."/>
            <person name="Yang X."/>
            <person name="Yang X."/>
            <person name="Zhou J."/>
            <person name="Guo T."/>
            <person name="Zhao T."/>
            <person name="Huang S."/>
            <person name="Miao D."/>
            <person name="Khan W.U."/>
            <person name="Rao P."/>
            <person name="Ye M."/>
            <person name="Lei B."/>
            <person name="Liao W."/>
            <person name="Wang J."/>
            <person name="Ji L."/>
            <person name="Li Y."/>
            <person name="Guo B."/>
            <person name="Mustafa N.S."/>
            <person name="Li S."/>
            <person name="Yun Q."/>
            <person name="Keller S.R."/>
            <person name="Mao J."/>
            <person name="Zhang R."/>
            <person name="Strauss S.H."/>
        </authorList>
    </citation>
    <scope>NUCLEOTIDE SEQUENCE</scope>
    <source>
        <strain evidence="9">GM15</strain>
        <tissue evidence="9">Leaf</tissue>
    </source>
</reference>
<dbReference type="GO" id="GO:0020037">
    <property type="term" value="F:heme binding"/>
    <property type="evidence" value="ECO:0007669"/>
    <property type="project" value="InterPro"/>
</dbReference>
<name>A0A8X8DC53_POPTO</name>
<evidence type="ECO:0000256" key="5">
    <source>
        <dbReference type="ARBA" id="ARBA00023002"/>
    </source>
</evidence>
<evidence type="ECO:0000313" key="10">
    <source>
        <dbReference type="Proteomes" id="UP000886885"/>
    </source>
</evidence>
<dbReference type="PANTHER" id="PTHR24282:SF211">
    <property type="entry name" value="CYTOCHROME P450-RELATED"/>
    <property type="match status" value="1"/>
</dbReference>
<keyword evidence="5" id="KW-0560">Oxidoreductase</keyword>
<dbReference type="InterPro" id="IPR001128">
    <property type="entry name" value="Cyt_P450"/>
</dbReference>
<evidence type="ECO:0000256" key="1">
    <source>
        <dbReference type="ARBA" id="ARBA00004167"/>
    </source>
</evidence>
<keyword evidence="7" id="KW-0503">Monooxygenase</keyword>
<accession>A0A8X8DC53</accession>
<organism evidence="9 10">
    <name type="scientific">Populus tomentosa</name>
    <name type="common">Chinese white poplar</name>
    <dbReference type="NCBI Taxonomy" id="118781"/>
    <lineage>
        <taxon>Eukaryota</taxon>
        <taxon>Viridiplantae</taxon>
        <taxon>Streptophyta</taxon>
        <taxon>Embryophyta</taxon>
        <taxon>Tracheophyta</taxon>
        <taxon>Spermatophyta</taxon>
        <taxon>Magnoliopsida</taxon>
        <taxon>eudicotyledons</taxon>
        <taxon>Gunneridae</taxon>
        <taxon>Pentapetalae</taxon>
        <taxon>rosids</taxon>
        <taxon>fabids</taxon>
        <taxon>Malpighiales</taxon>
        <taxon>Salicaceae</taxon>
        <taxon>Saliceae</taxon>
        <taxon>Populus</taxon>
    </lineage>
</organism>
<dbReference type="GO" id="GO:0016020">
    <property type="term" value="C:membrane"/>
    <property type="evidence" value="ECO:0007669"/>
    <property type="project" value="UniProtKB-SubCell"/>
</dbReference>
<keyword evidence="3" id="KW-0349">Heme</keyword>
<comment type="similarity">
    <text evidence="2">Belongs to the cytochrome P450 family.</text>
</comment>
<comment type="caution">
    <text evidence="9">The sequence shown here is derived from an EMBL/GenBank/DDBJ whole genome shotgun (WGS) entry which is preliminary data.</text>
</comment>
<evidence type="ECO:0000256" key="4">
    <source>
        <dbReference type="ARBA" id="ARBA00022723"/>
    </source>
</evidence>
<keyword evidence="10" id="KW-1185">Reference proteome</keyword>
<evidence type="ECO:0000256" key="7">
    <source>
        <dbReference type="ARBA" id="ARBA00023033"/>
    </source>
</evidence>
<dbReference type="EMBL" id="JAAWWB010000003">
    <property type="protein sequence ID" value="KAG6786575.1"/>
    <property type="molecule type" value="Genomic_DNA"/>
</dbReference>
<dbReference type="InterPro" id="IPR050665">
    <property type="entry name" value="Cytochrome_P450_Monooxygen"/>
</dbReference>
<evidence type="ECO:0000256" key="2">
    <source>
        <dbReference type="ARBA" id="ARBA00010617"/>
    </source>
</evidence>
<dbReference type="GO" id="GO:0005506">
    <property type="term" value="F:iron ion binding"/>
    <property type="evidence" value="ECO:0007669"/>
    <property type="project" value="InterPro"/>
</dbReference>
<keyword evidence="4" id="KW-0479">Metal-binding</keyword>
<dbReference type="Pfam" id="PF00067">
    <property type="entry name" value="p450"/>
    <property type="match status" value="2"/>
</dbReference>
<dbReference type="Proteomes" id="UP000886885">
    <property type="component" value="Chromosome 2A"/>
</dbReference>
<gene>
    <name evidence="9" type="ORF">POTOM_008181</name>
</gene>
<proteinExistence type="inferred from homology"/>
<dbReference type="OrthoDB" id="1470350at2759"/>
<dbReference type="GO" id="GO:0016705">
    <property type="term" value="F:oxidoreductase activity, acting on paired donors, with incorporation or reduction of molecular oxygen"/>
    <property type="evidence" value="ECO:0007669"/>
    <property type="project" value="InterPro"/>
</dbReference>
<sequence length="340" mass="39017">MPFNHDVVPRVAPFYHEWSRKYGKTFLYWFGTKPTLAISDPGMIKEVLMNTGDGSFEKARNNPLAKLLFGQGLIGLSGDEWAHHRRIANQAFMIERVKEQQKYLAFQALGNAYIPGFRFLPTKKNRERWRIERETREAIKNLIKTNNRVKENSKNLLCLLMSSYKNGDGKEETLGVEDVVNECKTFYFAGKETTADLVTWALLLLALHQEWQDKAREEVFSVYGRKELPVAEKLNDLKIDQRMVAGGKCFVRGLYMIGNSSEILHGRLEARSAKLHDHNSLPTVVPTHNTCSRKHARHTCTGQGAITEVLMSTSESFERLDRDLNFVKTAHGRRAYRAQR</sequence>
<keyword evidence="8" id="KW-0472">Membrane</keyword>
<dbReference type="GO" id="GO:0004497">
    <property type="term" value="F:monooxygenase activity"/>
    <property type="evidence" value="ECO:0007669"/>
    <property type="project" value="UniProtKB-KW"/>
</dbReference>
<evidence type="ECO:0000256" key="6">
    <source>
        <dbReference type="ARBA" id="ARBA00023004"/>
    </source>
</evidence>
<evidence type="ECO:0000313" key="9">
    <source>
        <dbReference type="EMBL" id="KAG6786575.1"/>
    </source>
</evidence>
<dbReference type="AlphaFoldDB" id="A0A8X8DC53"/>
<evidence type="ECO:0000256" key="3">
    <source>
        <dbReference type="ARBA" id="ARBA00022617"/>
    </source>
</evidence>
<protein>
    <submittedName>
        <fullName evidence="9">Uncharacterized protein</fullName>
    </submittedName>
</protein>
<keyword evidence="6" id="KW-0408">Iron</keyword>
<comment type="subcellular location">
    <subcellularLocation>
        <location evidence="1">Membrane</location>
        <topology evidence="1">Single-pass membrane protein</topology>
    </subcellularLocation>
</comment>
<evidence type="ECO:0000256" key="8">
    <source>
        <dbReference type="ARBA" id="ARBA00023136"/>
    </source>
</evidence>
<dbReference type="PANTHER" id="PTHR24282">
    <property type="entry name" value="CYTOCHROME P450 FAMILY MEMBER"/>
    <property type="match status" value="1"/>
</dbReference>